<reference evidence="2" key="1">
    <citation type="submission" date="2012-09" db="EMBL/GenBank/DDBJ databases">
        <authorList>
            <person name="Martin A.A."/>
        </authorList>
    </citation>
    <scope>NUCLEOTIDE SEQUENCE</scope>
</reference>
<evidence type="ECO:0000313" key="3">
    <source>
        <dbReference type="WBParaSite" id="ACAC_0001441901-mRNA-1"/>
    </source>
</evidence>
<accession>A0A0K0DRN0</accession>
<evidence type="ECO:0000313" key="2">
    <source>
        <dbReference type="Proteomes" id="UP000035642"/>
    </source>
</evidence>
<sequence length="97" mass="11266">MRKDAKFKSRSWRTIVNWDVFNSSVGCSEDAAANNIDEKYDRLYRHHHSSAMKAESSKVTNRRLSPKKLDPSAWNLTSCKQQRTDVRLQNNGDSHKK</sequence>
<feature type="compositionally biased region" description="Polar residues" evidence="1">
    <location>
        <begin position="74"/>
        <end position="97"/>
    </location>
</feature>
<proteinExistence type="predicted"/>
<dbReference type="AlphaFoldDB" id="A0A0K0DRN0"/>
<keyword evidence="2" id="KW-1185">Reference proteome</keyword>
<feature type="region of interest" description="Disordered" evidence="1">
    <location>
        <begin position="48"/>
        <end position="97"/>
    </location>
</feature>
<evidence type="ECO:0000256" key="1">
    <source>
        <dbReference type="SAM" id="MobiDB-lite"/>
    </source>
</evidence>
<organism evidence="2 3">
    <name type="scientific">Angiostrongylus cantonensis</name>
    <name type="common">Rat lungworm</name>
    <dbReference type="NCBI Taxonomy" id="6313"/>
    <lineage>
        <taxon>Eukaryota</taxon>
        <taxon>Metazoa</taxon>
        <taxon>Ecdysozoa</taxon>
        <taxon>Nematoda</taxon>
        <taxon>Chromadorea</taxon>
        <taxon>Rhabditida</taxon>
        <taxon>Rhabditina</taxon>
        <taxon>Rhabditomorpha</taxon>
        <taxon>Strongyloidea</taxon>
        <taxon>Metastrongylidae</taxon>
        <taxon>Angiostrongylus</taxon>
    </lineage>
</organism>
<name>A0A0K0DRN0_ANGCA</name>
<dbReference type="Proteomes" id="UP000035642">
    <property type="component" value="Unassembled WGS sequence"/>
</dbReference>
<protein>
    <submittedName>
        <fullName evidence="3">MADF domain-containing protein</fullName>
    </submittedName>
</protein>
<reference evidence="3" key="2">
    <citation type="submission" date="2017-02" db="UniProtKB">
        <authorList>
            <consortium name="WormBaseParasite"/>
        </authorList>
    </citation>
    <scope>IDENTIFICATION</scope>
</reference>
<dbReference type="WBParaSite" id="ACAC_0001441901-mRNA-1">
    <property type="protein sequence ID" value="ACAC_0001441901-mRNA-1"/>
    <property type="gene ID" value="ACAC_0001441901"/>
</dbReference>